<dbReference type="PANTHER" id="PTHR24305">
    <property type="entry name" value="CYTOCHROME P450"/>
    <property type="match status" value="1"/>
</dbReference>
<dbReference type="AlphaFoldDB" id="A0A2V1AAG0"/>
<keyword evidence="2" id="KW-1185">Reference proteome</keyword>
<dbReference type="Gene3D" id="1.10.630.10">
    <property type="entry name" value="Cytochrome P450"/>
    <property type="match status" value="1"/>
</dbReference>
<dbReference type="InterPro" id="IPR001128">
    <property type="entry name" value="Cyt_P450"/>
</dbReference>
<protein>
    <recommendedName>
        <fullName evidence="3">Cytochrome P450-DIT2</fullName>
    </recommendedName>
</protein>
<dbReference type="InterPro" id="IPR050121">
    <property type="entry name" value="Cytochrome_P450_monoxygenase"/>
</dbReference>
<dbReference type="VEuPathDB" id="FungiDB:CXQ87_005028"/>
<dbReference type="GO" id="GO:0004497">
    <property type="term" value="F:monooxygenase activity"/>
    <property type="evidence" value="ECO:0007669"/>
    <property type="project" value="InterPro"/>
</dbReference>
<dbReference type="CDD" id="cd11070">
    <property type="entry name" value="CYP56-like"/>
    <property type="match status" value="1"/>
</dbReference>
<dbReference type="PANTHER" id="PTHR24305:SF223">
    <property type="entry name" value="CYTOCHROME P450-DIT2"/>
    <property type="match status" value="1"/>
</dbReference>
<evidence type="ECO:0008006" key="3">
    <source>
        <dbReference type="Google" id="ProtNLM"/>
    </source>
</evidence>
<dbReference type="InterPro" id="IPR036396">
    <property type="entry name" value="Cyt_P450_sf"/>
</dbReference>
<evidence type="ECO:0000313" key="2">
    <source>
        <dbReference type="Proteomes" id="UP000244406"/>
    </source>
</evidence>
<dbReference type="GO" id="GO:0016705">
    <property type="term" value="F:oxidoreductase activity, acting on paired donors, with incorporation or reduction of molecular oxygen"/>
    <property type="evidence" value="ECO:0007669"/>
    <property type="project" value="InterPro"/>
</dbReference>
<comment type="caution">
    <text evidence="1">The sequence shown here is derived from an EMBL/GenBank/DDBJ whole genome shotgun (WGS) entry which is preliminary data.</text>
</comment>
<dbReference type="RefSeq" id="XP_025335692.1">
    <property type="nucleotide sequence ID" value="XM_025483457.1"/>
</dbReference>
<evidence type="ECO:0000313" key="1">
    <source>
        <dbReference type="EMBL" id="PVH14752.1"/>
    </source>
</evidence>
<name>A0A2V1AAG0_9ASCO</name>
<organism evidence="1 2">
    <name type="scientific">Candidozyma duobushaemuli</name>
    <dbReference type="NCBI Taxonomy" id="1231522"/>
    <lineage>
        <taxon>Eukaryota</taxon>
        <taxon>Fungi</taxon>
        <taxon>Dikarya</taxon>
        <taxon>Ascomycota</taxon>
        <taxon>Saccharomycotina</taxon>
        <taxon>Pichiomycetes</taxon>
        <taxon>Metschnikowiaceae</taxon>
        <taxon>Candidozyma</taxon>
    </lineage>
</organism>
<dbReference type="GO" id="GO:0020037">
    <property type="term" value="F:heme binding"/>
    <property type="evidence" value="ECO:0007669"/>
    <property type="project" value="InterPro"/>
</dbReference>
<dbReference type="Proteomes" id="UP000244406">
    <property type="component" value="Unassembled WGS sequence"/>
</dbReference>
<dbReference type="Pfam" id="PF00067">
    <property type="entry name" value="p450"/>
    <property type="match status" value="1"/>
</dbReference>
<dbReference type="SUPFAM" id="SSF48264">
    <property type="entry name" value="Cytochrome P450"/>
    <property type="match status" value="1"/>
</dbReference>
<sequence length="434" mass="49997">MSFLFSAEALYFIGFLVIAYEIRKIVLPPSNFPKNIPTIPFYAILVAKYKGWDQERLFNEYYRDLVEKHGAVKMYHGSMWNILVTKPEYLSQILKSDQIYEKCGNQIKIPWSIFSQYTGDNVISASMNNWKLYRRVISNSILFPDLEPLAKNTQKLCENLKKFTKNFTPVGDILQRYTLANVGECIVGLDFKTWDDAKHAPLYNTLKHLKQQLFKPLFLTFPVLDKFPIRSRMKARRSVVEFKNTYMDALLAAKRSENGNKLGVRLSEAYEDGRISEKQFQDNAVIALVAGHENPQLLLTSLVYVLGRNKKLQKDIRKEITGCGNLSECYLLNSTIIETLRLYPPVAQLINRRTSCPTVLGKDILIPKGVYVGYHNLFTQRDRNYWGPDADEFEPSRWGSDTKEVWKNYATAKSKCTLPAFHGRARACLGRNLL</sequence>
<dbReference type="EMBL" id="PKFP01000002">
    <property type="protein sequence ID" value="PVH14752.1"/>
    <property type="molecule type" value="Genomic_DNA"/>
</dbReference>
<gene>
    <name evidence="1" type="ORF">CXQ87_005028</name>
</gene>
<reference evidence="1 2" key="1">
    <citation type="submission" date="2017-12" db="EMBL/GenBank/DDBJ databases">
        <title>Genome Sequence of the Amphotericin B-resistant Candida duobushaemulonii strain, B09383.</title>
        <authorList>
            <person name="Chow N.A."/>
            <person name="Gade L."/>
            <person name="Batra D."/>
            <person name="Rowe L.A."/>
            <person name="Loparev V.N."/>
            <person name="Litvintseva A.P."/>
        </authorList>
    </citation>
    <scope>NUCLEOTIDE SEQUENCE [LARGE SCALE GENOMIC DNA]</scope>
    <source>
        <strain evidence="1 2">B09383</strain>
    </source>
</reference>
<dbReference type="GO" id="GO:0005506">
    <property type="term" value="F:iron ion binding"/>
    <property type="evidence" value="ECO:0007669"/>
    <property type="project" value="InterPro"/>
</dbReference>
<accession>A0A2V1AAG0</accession>
<dbReference type="GeneID" id="37005026"/>
<proteinExistence type="predicted"/>